<dbReference type="OrthoDB" id="2391221at2759"/>
<dbReference type="Proteomes" id="UP000789570">
    <property type="component" value="Unassembled WGS sequence"/>
</dbReference>
<reference evidence="1" key="1">
    <citation type="submission" date="2021-06" db="EMBL/GenBank/DDBJ databases">
        <authorList>
            <person name="Kallberg Y."/>
            <person name="Tangrot J."/>
            <person name="Rosling A."/>
        </authorList>
    </citation>
    <scope>NUCLEOTIDE SEQUENCE</scope>
    <source>
        <strain evidence="1">UK204</strain>
    </source>
</reference>
<accession>A0A9N9I564</accession>
<comment type="caution">
    <text evidence="1">The sequence shown here is derived from an EMBL/GenBank/DDBJ whole genome shotgun (WGS) entry which is preliminary data.</text>
</comment>
<dbReference type="EMBL" id="CAJVPQ010010181">
    <property type="protein sequence ID" value="CAG8720851.1"/>
    <property type="molecule type" value="Genomic_DNA"/>
</dbReference>
<evidence type="ECO:0000313" key="2">
    <source>
        <dbReference type="Proteomes" id="UP000789570"/>
    </source>
</evidence>
<proteinExistence type="predicted"/>
<evidence type="ECO:0000313" key="1">
    <source>
        <dbReference type="EMBL" id="CAG8720851.1"/>
    </source>
</evidence>
<protein>
    <submittedName>
        <fullName evidence="1">10219_t:CDS:1</fullName>
    </submittedName>
</protein>
<name>A0A9N9I564_9GLOM</name>
<keyword evidence="2" id="KW-1185">Reference proteome</keyword>
<organism evidence="1 2">
    <name type="scientific">Funneliformis caledonium</name>
    <dbReference type="NCBI Taxonomy" id="1117310"/>
    <lineage>
        <taxon>Eukaryota</taxon>
        <taxon>Fungi</taxon>
        <taxon>Fungi incertae sedis</taxon>
        <taxon>Mucoromycota</taxon>
        <taxon>Glomeromycotina</taxon>
        <taxon>Glomeromycetes</taxon>
        <taxon>Glomerales</taxon>
        <taxon>Glomeraceae</taxon>
        <taxon>Funneliformis</taxon>
    </lineage>
</organism>
<sequence>MIGYINSNYKTLHPFEVLELVTKFENSKLDDVAVFLVIDGIHNMINELENDRTNQTLAYIFAEDVPDLNKASCTQLQIIDQIDRRKADMIIVKRNKREFKDLTDAVKRLQA</sequence>
<dbReference type="AlphaFoldDB" id="A0A9N9I564"/>
<gene>
    <name evidence="1" type="ORF">FCALED_LOCUS14381</name>
</gene>